<reference evidence="2 3" key="1">
    <citation type="journal article" date="2005" name="Nucleic Acids Res.">
        <title>Genomic blueprint of Hahella chejuensis, a marine microbe producing an algicidal agent.</title>
        <authorList>
            <person name="Jeong H."/>
            <person name="Yim J.H."/>
            <person name="Lee C."/>
            <person name="Choi S.-H."/>
            <person name="Park Y.K."/>
            <person name="Yoon S.H."/>
            <person name="Hur C.-G."/>
            <person name="Kang H.-Y."/>
            <person name="Kim D."/>
            <person name="Lee H.H."/>
            <person name="Park K.H."/>
            <person name="Park S.-H."/>
            <person name="Park H.-S."/>
            <person name="Lee H.K."/>
            <person name="Oh T.K."/>
            <person name="Kim J.F."/>
        </authorList>
    </citation>
    <scope>NUCLEOTIDE SEQUENCE [LARGE SCALE GENOMIC DNA]</scope>
    <source>
        <strain evidence="2 3">KCTC 2396</strain>
    </source>
</reference>
<dbReference type="SUPFAM" id="SSF52833">
    <property type="entry name" value="Thioredoxin-like"/>
    <property type="match status" value="1"/>
</dbReference>
<dbReference type="eggNOG" id="COG1225">
    <property type="taxonomic scope" value="Bacteria"/>
</dbReference>
<dbReference type="Pfam" id="PF13911">
    <property type="entry name" value="AhpC-TSA_2"/>
    <property type="match status" value="1"/>
</dbReference>
<evidence type="ECO:0000256" key="1">
    <source>
        <dbReference type="SAM" id="MobiDB-lite"/>
    </source>
</evidence>
<proteinExistence type="predicted"/>
<name>Q2SF77_HAHCH</name>
<organism evidence="2 3">
    <name type="scientific">Hahella chejuensis (strain KCTC 2396)</name>
    <dbReference type="NCBI Taxonomy" id="349521"/>
    <lineage>
        <taxon>Bacteria</taxon>
        <taxon>Pseudomonadati</taxon>
        <taxon>Pseudomonadota</taxon>
        <taxon>Gammaproteobacteria</taxon>
        <taxon>Oceanospirillales</taxon>
        <taxon>Hahellaceae</taxon>
        <taxon>Hahella</taxon>
    </lineage>
</organism>
<dbReference type="InterPro" id="IPR032801">
    <property type="entry name" value="PXL2A/B/C"/>
</dbReference>
<evidence type="ECO:0000313" key="2">
    <source>
        <dbReference type="EMBL" id="ABC30697.1"/>
    </source>
</evidence>
<dbReference type="InterPro" id="IPR036249">
    <property type="entry name" value="Thioredoxin-like_sf"/>
</dbReference>
<dbReference type="Gene3D" id="3.40.30.10">
    <property type="entry name" value="Glutaredoxin"/>
    <property type="match status" value="1"/>
</dbReference>
<dbReference type="EMBL" id="CP000155">
    <property type="protein sequence ID" value="ABC30697.1"/>
    <property type="molecule type" value="Genomic_DNA"/>
</dbReference>
<dbReference type="CDD" id="cd02970">
    <property type="entry name" value="PRX_like2"/>
    <property type="match status" value="1"/>
</dbReference>
<evidence type="ECO:0008006" key="4">
    <source>
        <dbReference type="Google" id="ProtNLM"/>
    </source>
</evidence>
<dbReference type="OrthoDB" id="9809746at2"/>
<dbReference type="AlphaFoldDB" id="Q2SF77"/>
<dbReference type="STRING" id="349521.HCH_03978"/>
<keyword evidence="3" id="KW-1185">Reference proteome</keyword>
<evidence type="ECO:0000313" key="3">
    <source>
        <dbReference type="Proteomes" id="UP000000238"/>
    </source>
</evidence>
<sequence length="213" mass="23095">MSDNKEHTAVKPGLVNKIQAGDLVAPKTLTTIKGQPTQWPDPERLVHLQFRRFAGCPFCNMHMRAMTLRHAELASAGIREVVIFHSSEASMQPFQGDAPFDVISDPEKKLYQEFGVEKSLRALMDPRAIAAAIKGGARKMKTANPDKGESPLGLPADFLIAPDGSVVACKYGVHAYDQWSVDDVLTLARGFHARASTRSEPAPSPAPKSAAAH</sequence>
<protein>
    <recommendedName>
        <fullName evidence="4">Peroxiredoxin</fullName>
    </recommendedName>
</protein>
<accession>Q2SF77</accession>
<dbReference type="Proteomes" id="UP000000238">
    <property type="component" value="Chromosome"/>
</dbReference>
<dbReference type="KEGG" id="hch:HCH_03978"/>
<dbReference type="HOGENOM" id="CLU_084744_0_0_6"/>
<gene>
    <name evidence="2" type="ordered locus">HCH_03978</name>
</gene>
<feature type="region of interest" description="Disordered" evidence="1">
    <location>
        <begin position="194"/>
        <end position="213"/>
    </location>
</feature>